<dbReference type="EMBL" id="SPHZ02000011">
    <property type="protein sequence ID" value="KAF0892811.1"/>
    <property type="molecule type" value="Genomic_DNA"/>
</dbReference>
<dbReference type="InterPro" id="IPR004252">
    <property type="entry name" value="Probable_transposase_24"/>
</dbReference>
<feature type="coiled-coil region" evidence="1">
    <location>
        <begin position="504"/>
        <end position="560"/>
    </location>
</feature>
<feature type="non-terminal residue" evidence="3">
    <location>
        <position position="1"/>
    </location>
</feature>
<feature type="compositionally biased region" description="Polar residues" evidence="2">
    <location>
        <begin position="654"/>
        <end position="665"/>
    </location>
</feature>
<feature type="compositionally biased region" description="Polar residues" evidence="2">
    <location>
        <begin position="188"/>
        <end position="199"/>
    </location>
</feature>
<accession>A0A6G1BYF9</accession>
<comment type="caution">
    <text evidence="3">The sequence shown here is derived from an EMBL/GenBank/DDBJ whole genome shotgun (WGS) entry which is preliminary data.</text>
</comment>
<name>A0A6G1BYF9_9ORYZ</name>
<dbReference type="PANTHER" id="PTHR33499">
    <property type="entry name" value="OS12G0282400 PROTEIN-RELATED"/>
    <property type="match status" value="1"/>
</dbReference>
<dbReference type="PANTHER" id="PTHR33499:SF43">
    <property type="entry name" value="TRANSPOSASE, PTTA_EN_SPM, PLANT"/>
    <property type="match status" value="1"/>
</dbReference>
<protein>
    <submittedName>
        <fullName evidence="3">Uncharacterized protein</fullName>
    </submittedName>
</protein>
<proteinExistence type="predicted"/>
<feature type="compositionally biased region" description="Polar residues" evidence="2">
    <location>
        <begin position="609"/>
        <end position="618"/>
    </location>
</feature>
<feature type="region of interest" description="Disordered" evidence="2">
    <location>
        <begin position="592"/>
        <end position="672"/>
    </location>
</feature>
<organism evidence="3 4">
    <name type="scientific">Oryza meyeriana var. granulata</name>
    <dbReference type="NCBI Taxonomy" id="110450"/>
    <lineage>
        <taxon>Eukaryota</taxon>
        <taxon>Viridiplantae</taxon>
        <taxon>Streptophyta</taxon>
        <taxon>Embryophyta</taxon>
        <taxon>Tracheophyta</taxon>
        <taxon>Spermatophyta</taxon>
        <taxon>Magnoliopsida</taxon>
        <taxon>Liliopsida</taxon>
        <taxon>Poales</taxon>
        <taxon>Poaceae</taxon>
        <taxon>BOP clade</taxon>
        <taxon>Oryzoideae</taxon>
        <taxon>Oryzeae</taxon>
        <taxon>Oryzinae</taxon>
        <taxon>Oryza</taxon>
        <taxon>Oryza meyeriana</taxon>
    </lineage>
</organism>
<feature type="region of interest" description="Disordered" evidence="2">
    <location>
        <begin position="182"/>
        <end position="226"/>
    </location>
</feature>
<keyword evidence="1" id="KW-0175">Coiled coil</keyword>
<dbReference type="Proteomes" id="UP000479710">
    <property type="component" value="Unassembled WGS sequence"/>
</dbReference>
<reference evidence="3 4" key="1">
    <citation type="submission" date="2019-11" db="EMBL/GenBank/DDBJ databases">
        <title>Whole genome sequence of Oryza granulata.</title>
        <authorList>
            <person name="Li W."/>
        </authorList>
    </citation>
    <scope>NUCLEOTIDE SEQUENCE [LARGE SCALE GENOMIC DNA]</scope>
    <source>
        <strain evidence="4">cv. Menghai</strain>
        <tissue evidence="3">Leaf</tissue>
    </source>
</reference>
<sequence length="672" mass="77873">SGTGEMWTLYVHCKNGLPDQEYVMFKVERPDIKFSTLTSLKDQLGYAVRDFLYYKKRCGRDVATLQPLDYVRHAEIMLQDNESEKEIRLVLSKEQETAQQVSITPLKRPRQQLEEDEHPFMDDPFDAYKDWLKKLPQDQSKNLKDDTRDQTVNTYKEFLRMKGDIPEIMAFVEQRDTDGIIVEDDESNGSNATPPSNRPSHARKARDEGNGHGSNQRKKRGRGTVKGFTVGNKRVKERTQKLPIEFSERRGGPIGPNTRAFVDEVVLFTRKWAPLIGVNSWKDIKEQVKKEIADEILLRWNFINIDDEDKRKEKIWNIAKERYKGWRSALSATYRAYNSYGERIRNKPEEIHLLEWHYLQLYFGSDKFKKVSSQNSSNRQQQRTRHLMGSKNFSQCSFEQRDQETGEEPSDLLLWRTTHTKHGRWSNSVSASVYENAAMKIGEIGLEPDRQTLTTVEENMIFQSCYKETTQIKSSKLHGHGYLATYRTHRELMKENLEVHARAQAAAREKSIAFEAEVEKLKEQIAQEAAEREREKEENRRRMQEELENAKINIREEMKQEFLNMLAQHKEGTMNMSTPQNNASIQVAPSIQEEDGTGEHETENEDGLQETQPGSVVTVQKDAPAPTRSSKSTAALSKSLFNENTANVAAPKTYITSQQLMNRTRNNPKRRK</sequence>
<evidence type="ECO:0000313" key="3">
    <source>
        <dbReference type="EMBL" id="KAF0892811.1"/>
    </source>
</evidence>
<evidence type="ECO:0000313" key="4">
    <source>
        <dbReference type="Proteomes" id="UP000479710"/>
    </source>
</evidence>
<dbReference type="Pfam" id="PF03004">
    <property type="entry name" value="Transposase_24"/>
    <property type="match status" value="1"/>
</dbReference>
<feature type="compositionally biased region" description="Low complexity" evidence="2">
    <location>
        <begin position="627"/>
        <end position="640"/>
    </location>
</feature>
<evidence type="ECO:0000256" key="2">
    <source>
        <dbReference type="SAM" id="MobiDB-lite"/>
    </source>
</evidence>
<keyword evidence="4" id="KW-1185">Reference proteome</keyword>
<evidence type="ECO:0000256" key="1">
    <source>
        <dbReference type="SAM" id="Coils"/>
    </source>
</evidence>
<gene>
    <name evidence="3" type="ORF">E2562_017766</name>
</gene>
<dbReference type="OrthoDB" id="696112at2759"/>
<feature type="compositionally biased region" description="Acidic residues" evidence="2">
    <location>
        <begin position="592"/>
        <end position="608"/>
    </location>
</feature>
<dbReference type="AlphaFoldDB" id="A0A6G1BYF9"/>